<feature type="domain" description="ATG1-like MIT" evidence="2">
    <location>
        <begin position="1"/>
        <end position="75"/>
    </location>
</feature>
<evidence type="ECO:0000313" key="3">
    <source>
        <dbReference type="EMBL" id="OEJ84248.1"/>
    </source>
</evidence>
<dbReference type="Pfam" id="PF21127">
    <property type="entry name" value="ATG1-like_MIT2"/>
    <property type="match status" value="1"/>
</dbReference>
<sequence>MLESLLDEEPASDDGKYGNGANTVNEEVGGETDKVNTQSNTATDIQSTSKLDSNDQEMIKKYITGIARRLKSLKASTTASQANISLR</sequence>
<proteinExistence type="predicted"/>
<name>A0A1E5RBH1_9ASCO</name>
<keyword evidence="4" id="KW-1185">Reference proteome</keyword>
<evidence type="ECO:0000256" key="1">
    <source>
        <dbReference type="SAM" id="MobiDB-lite"/>
    </source>
</evidence>
<organism evidence="3 4">
    <name type="scientific">Hanseniaspora osmophila</name>
    <dbReference type="NCBI Taxonomy" id="56408"/>
    <lineage>
        <taxon>Eukaryota</taxon>
        <taxon>Fungi</taxon>
        <taxon>Dikarya</taxon>
        <taxon>Ascomycota</taxon>
        <taxon>Saccharomycotina</taxon>
        <taxon>Saccharomycetes</taxon>
        <taxon>Saccharomycodales</taxon>
        <taxon>Saccharomycodaceae</taxon>
        <taxon>Hanseniaspora</taxon>
    </lineage>
</organism>
<dbReference type="EMBL" id="LPNM01000008">
    <property type="protein sequence ID" value="OEJ84248.1"/>
    <property type="molecule type" value="Genomic_DNA"/>
</dbReference>
<dbReference type="InterPro" id="IPR048941">
    <property type="entry name" value="ATG1-like_MIT2"/>
</dbReference>
<gene>
    <name evidence="3" type="ORF">AWRI3579_g2832</name>
</gene>
<protein>
    <recommendedName>
        <fullName evidence="2">ATG1-like MIT domain-containing protein</fullName>
    </recommendedName>
</protein>
<feature type="region of interest" description="Disordered" evidence="1">
    <location>
        <begin position="1"/>
        <end position="54"/>
    </location>
</feature>
<dbReference type="InParanoid" id="A0A1E5RBH1"/>
<accession>A0A1E5RBH1</accession>
<evidence type="ECO:0000313" key="4">
    <source>
        <dbReference type="Proteomes" id="UP000095728"/>
    </source>
</evidence>
<reference evidence="4" key="1">
    <citation type="journal article" date="2016" name="Genome Announc.">
        <title>Genome sequences of three species of Hanseniaspora isolated from spontaneous wine fermentations.</title>
        <authorList>
            <person name="Sternes P.R."/>
            <person name="Lee D."/>
            <person name="Kutyna D.R."/>
            <person name="Borneman A.R."/>
        </authorList>
    </citation>
    <scope>NUCLEOTIDE SEQUENCE [LARGE SCALE GENOMIC DNA]</scope>
    <source>
        <strain evidence="4">AWRI3579</strain>
    </source>
</reference>
<dbReference type="Proteomes" id="UP000095728">
    <property type="component" value="Unassembled WGS sequence"/>
</dbReference>
<feature type="compositionally biased region" description="Acidic residues" evidence="1">
    <location>
        <begin position="1"/>
        <end position="12"/>
    </location>
</feature>
<evidence type="ECO:0000259" key="2">
    <source>
        <dbReference type="Pfam" id="PF21127"/>
    </source>
</evidence>
<comment type="caution">
    <text evidence="3">The sequence shown here is derived from an EMBL/GenBank/DDBJ whole genome shotgun (WGS) entry which is preliminary data.</text>
</comment>
<feature type="compositionally biased region" description="Polar residues" evidence="1">
    <location>
        <begin position="35"/>
        <end position="51"/>
    </location>
</feature>
<dbReference type="AlphaFoldDB" id="A0A1E5RBH1"/>